<feature type="compositionally biased region" description="Low complexity" evidence="1">
    <location>
        <begin position="976"/>
        <end position="998"/>
    </location>
</feature>
<dbReference type="OrthoDB" id="10034606at2759"/>
<evidence type="ECO:0000313" key="5">
    <source>
        <dbReference type="RefSeq" id="XP_019632566.1"/>
    </source>
</evidence>
<sequence length="1006" mass="111525">MGTASHRDPIGVLIDPESAESELISAMKHVADRSLRDPVARGSFCEDSPEGPSVVLTRLTDILRRTSSCQLKMHACATLGALAHGDRQVRGQVCQLGVLAALTGILRGKQDEHGHLLPDQLELQEQTAALLRKLTYQYKCQLDDLRQSQILSLLLQFCDVYGRDMRGKFLHAFPAESRSFLGRLTVGKQLVGRVTELRKLERKMAMQRFNRRHVVGLCEDRVYLCEMYDTTTTEDVLVSAELVKAGLAWVEPEDVMYPSDKGSEGTEENDRGVWKDMFVTYWIDGSHFWAHIGGEDTHSTIRRIQDEINSTKSHAEPLMKCPEVGDMVVAPPKGSHYGSKDDLPGSPCTTGYRAVVTEVAVGMVSQVRVHAVDYGFDTDVSWILLTRVPSSVADDPPQATACVLRSVIPPPPSVPALCSVLGTLCNLSQDYCGVSDMIVQREGLPLITKLCYSPEEEVCRLAASVLLNLARSSRVRKRMGLLGVPKALLDMCQRYVKNDAILEVGIGALRNLMYQCMPNRWRLVDLKGFMVLIHVYNTSKNESIRLQTLGAIKNLVGEENTKGDPDFSLKYHGSPRNEDGYHFIKAMRKESKLEGGNVKEAEKKTPPRASGKIESQSGDSEESFAKFILNNVTKARTRAASESSARSRGSPGDKKSESKTTSGRSKSRSRSKSGGSPRSRSPRKSPEKSTQESPTRKKNEKKLRKGEVLPDPTEVSLGADTLNSFFDDTGDASSVKDPVVAKAFLQTVLSPDIPSSRPFSEEPKYVQGFVVDFVEDATHDIRPQTSIDKISITAIGRITCAFLNSGRGGTLYLGIRSDYRVHGIEITRHERDEFRLGIDRLMTRMVPPVKHDKYQVVFHPVVARRGCDSPDTRKCMDDLHVIEVQIRPSLGVIYSTWEDRCYVRVKARNSKLSHQEVRELVLNDEEQRYRTEVESLQREIHRLQTQLKSSQGGSHNEDSLPIGNSSALSDMASGVVLGNSLNSSSDSCSPKDASSPSSPMEKCNIS</sequence>
<dbReference type="SUPFAM" id="SSF63748">
    <property type="entry name" value="Tudor/PWWP/MBT"/>
    <property type="match status" value="1"/>
</dbReference>
<dbReference type="InterPro" id="IPR016024">
    <property type="entry name" value="ARM-type_fold"/>
</dbReference>
<dbReference type="PANTHER" id="PTHR12155:SF47">
    <property type="entry name" value="SCHLAFEN ALBA-2 DOMAIN-CONTAINING PROTEIN"/>
    <property type="match status" value="1"/>
</dbReference>
<dbReference type="Gene3D" id="2.30.30.140">
    <property type="match status" value="1"/>
</dbReference>
<dbReference type="SMART" id="SM00185">
    <property type="entry name" value="ARM"/>
    <property type="match status" value="4"/>
</dbReference>
<dbReference type="InterPro" id="IPR000225">
    <property type="entry name" value="Armadillo"/>
</dbReference>
<evidence type="ECO:0000256" key="1">
    <source>
        <dbReference type="SAM" id="MobiDB-lite"/>
    </source>
</evidence>
<dbReference type="PANTHER" id="PTHR12155">
    <property type="entry name" value="SCHLAFEN"/>
    <property type="match status" value="1"/>
</dbReference>
<dbReference type="Pfam" id="PF00567">
    <property type="entry name" value="TUDOR"/>
    <property type="match status" value="1"/>
</dbReference>
<dbReference type="KEGG" id="bbel:109476115"/>
<feature type="region of interest" description="Disordered" evidence="1">
    <location>
        <begin position="976"/>
        <end position="1006"/>
    </location>
</feature>
<feature type="region of interest" description="Disordered" evidence="1">
    <location>
        <begin position="946"/>
        <end position="965"/>
    </location>
</feature>
<proteinExistence type="predicted"/>
<evidence type="ECO:0000259" key="2">
    <source>
        <dbReference type="Pfam" id="PF00567"/>
    </source>
</evidence>
<dbReference type="InterPro" id="IPR038461">
    <property type="entry name" value="Schlafen_AlbA_2_dom_sf"/>
</dbReference>
<dbReference type="InterPro" id="IPR029684">
    <property type="entry name" value="Schlafen"/>
</dbReference>
<dbReference type="Pfam" id="PF04326">
    <property type="entry name" value="SLFN_AlbA_2"/>
    <property type="match status" value="1"/>
</dbReference>
<dbReference type="Proteomes" id="UP000515135">
    <property type="component" value="Unplaced"/>
</dbReference>
<dbReference type="InterPro" id="IPR011989">
    <property type="entry name" value="ARM-like"/>
</dbReference>
<dbReference type="Gene3D" id="1.25.10.10">
    <property type="entry name" value="Leucine-rich Repeat Variant"/>
    <property type="match status" value="2"/>
</dbReference>
<dbReference type="AlphaFoldDB" id="A0A6P4ZSI7"/>
<dbReference type="RefSeq" id="XP_019632566.1">
    <property type="nucleotide sequence ID" value="XM_019777007.1"/>
</dbReference>
<feature type="compositionally biased region" description="Low complexity" evidence="1">
    <location>
        <begin position="638"/>
        <end position="648"/>
    </location>
</feature>
<gene>
    <name evidence="5" type="primary">LOC109476115</name>
</gene>
<reference evidence="5" key="1">
    <citation type="submission" date="2025-08" db="UniProtKB">
        <authorList>
            <consortium name="RefSeq"/>
        </authorList>
    </citation>
    <scope>IDENTIFICATION</scope>
    <source>
        <tissue evidence="5">Gonad</tissue>
    </source>
</reference>
<feature type="domain" description="Schlafen AlbA-2" evidence="3">
    <location>
        <begin position="790"/>
        <end position="912"/>
    </location>
</feature>
<feature type="compositionally biased region" description="Basic and acidic residues" evidence="1">
    <location>
        <begin position="592"/>
        <end position="605"/>
    </location>
</feature>
<organism evidence="4 5">
    <name type="scientific">Branchiostoma belcheri</name>
    <name type="common">Amphioxus</name>
    <dbReference type="NCBI Taxonomy" id="7741"/>
    <lineage>
        <taxon>Eukaryota</taxon>
        <taxon>Metazoa</taxon>
        <taxon>Chordata</taxon>
        <taxon>Cephalochordata</taxon>
        <taxon>Leptocardii</taxon>
        <taxon>Amphioxiformes</taxon>
        <taxon>Branchiostomatidae</taxon>
        <taxon>Branchiostoma</taxon>
    </lineage>
</organism>
<evidence type="ECO:0000313" key="4">
    <source>
        <dbReference type="Proteomes" id="UP000515135"/>
    </source>
</evidence>
<feature type="domain" description="Tudor" evidence="2">
    <location>
        <begin position="276"/>
        <end position="405"/>
    </location>
</feature>
<feature type="compositionally biased region" description="Basic and acidic residues" evidence="1">
    <location>
        <begin position="684"/>
        <end position="697"/>
    </location>
</feature>
<dbReference type="GeneID" id="109476115"/>
<dbReference type="Gene3D" id="3.30.950.30">
    <property type="entry name" value="Schlafen, AAA domain"/>
    <property type="match status" value="1"/>
</dbReference>
<feature type="region of interest" description="Disordered" evidence="1">
    <location>
        <begin position="635"/>
        <end position="715"/>
    </location>
</feature>
<dbReference type="InterPro" id="IPR002999">
    <property type="entry name" value="Tudor"/>
</dbReference>
<evidence type="ECO:0000259" key="3">
    <source>
        <dbReference type="Pfam" id="PF04326"/>
    </source>
</evidence>
<protein>
    <submittedName>
        <fullName evidence="5">Uncharacterized protein LOC109476115</fullName>
    </submittedName>
</protein>
<feature type="region of interest" description="Disordered" evidence="1">
    <location>
        <begin position="592"/>
        <end position="621"/>
    </location>
</feature>
<keyword evidence="4" id="KW-1185">Reference proteome</keyword>
<accession>A0A6P4ZSI7</accession>
<dbReference type="SUPFAM" id="SSF48371">
    <property type="entry name" value="ARM repeat"/>
    <property type="match status" value="1"/>
</dbReference>
<name>A0A6P4ZSI7_BRABE</name>
<dbReference type="InterPro" id="IPR007421">
    <property type="entry name" value="Schlafen_AlbA_2_dom"/>
</dbReference>